<dbReference type="NCBIfam" id="NF004858">
    <property type="entry name" value="PRK06213.1"/>
    <property type="match status" value="1"/>
</dbReference>
<dbReference type="AlphaFoldDB" id="A0A6J6CIT9"/>
<dbReference type="CDD" id="cd06558">
    <property type="entry name" value="crotonase-like"/>
    <property type="match status" value="1"/>
</dbReference>
<dbReference type="EMBL" id="CAEZSU010000068">
    <property type="protein sequence ID" value="CAB4549728.1"/>
    <property type="molecule type" value="Genomic_DNA"/>
</dbReference>
<dbReference type="PANTHER" id="PTHR11941:SF54">
    <property type="entry name" value="ENOYL-COA HYDRATASE, MITOCHONDRIAL"/>
    <property type="match status" value="1"/>
</dbReference>
<dbReference type="Gene3D" id="3.90.226.10">
    <property type="entry name" value="2-enoyl-CoA Hydratase, Chain A, domain 1"/>
    <property type="match status" value="1"/>
</dbReference>
<gene>
    <name evidence="1" type="ORF">UFOPK1495_00769</name>
</gene>
<dbReference type="InterPro" id="IPR029045">
    <property type="entry name" value="ClpP/crotonase-like_dom_sf"/>
</dbReference>
<protein>
    <submittedName>
        <fullName evidence="1">Unannotated protein</fullName>
    </submittedName>
</protein>
<dbReference type="InterPro" id="IPR001753">
    <property type="entry name" value="Enoyl-CoA_hydra/iso"/>
</dbReference>
<name>A0A6J6CIT9_9ZZZZ</name>
<dbReference type="Pfam" id="PF00378">
    <property type="entry name" value="ECH_1"/>
    <property type="match status" value="1"/>
</dbReference>
<dbReference type="PANTHER" id="PTHR11941">
    <property type="entry name" value="ENOYL-COA HYDRATASE-RELATED"/>
    <property type="match status" value="1"/>
</dbReference>
<reference evidence="1" key="1">
    <citation type="submission" date="2020-05" db="EMBL/GenBank/DDBJ databases">
        <authorList>
            <person name="Chiriac C."/>
            <person name="Salcher M."/>
            <person name="Ghai R."/>
            <person name="Kavagutti S V."/>
        </authorList>
    </citation>
    <scope>NUCLEOTIDE SEQUENCE</scope>
</reference>
<dbReference type="GO" id="GO:0006635">
    <property type="term" value="P:fatty acid beta-oxidation"/>
    <property type="evidence" value="ECO:0007669"/>
    <property type="project" value="TreeGrafter"/>
</dbReference>
<dbReference type="GO" id="GO:0003824">
    <property type="term" value="F:catalytic activity"/>
    <property type="evidence" value="ECO:0007669"/>
    <property type="project" value="UniProtKB-ARBA"/>
</dbReference>
<accession>A0A6J6CIT9</accession>
<evidence type="ECO:0000313" key="1">
    <source>
        <dbReference type="EMBL" id="CAB4549728.1"/>
    </source>
</evidence>
<proteinExistence type="predicted"/>
<sequence>MTDSAVTYELQDRVALITIDDGKANAISHDIAAGVHDALERARSEAGAVVLAGRPGRFSAGFDLSVMTSSPEAARNLLKAGADIAIEIHEFPMPVVIASTGHALAMGAILLMAADVRIGADGNFKIGLNEVAIGMPVPKFAVELARTSLSNAAFTAAVNHATVYDPAGAVVAGYLDQVVADDAVLTTALAHAADLAERLDSDAFAHTRTNCRGASLELIRSGLAADIATFVVKVPEA</sequence>
<dbReference type="SUPFAM" id="SSF52096">
    <property type="entry name" value="ClpP/crotonase"/>
    <property type="match status" value="1"/>
</dbReference>
<organism evidence="1">
    <name type="scientific">freshwater metagenome</name>
    <dbReference type="NCBI Taxonomy" id="449393"/>
    <lineage>
        <taxon>unclassified sequences</taxon>
        <taxon>metagenomes</taxon>
        <taxon>ecological metagenomes</taxon>
    </lineage>
</organism>